<evidence type="ECO:0000313" key="1">
    <source>
        <dbReference type="EMBL" id="MBB6522757.1"/>
    </source>
</evidence>
<gene>
    <name evidence="1" type="ORF">HNR48_003042</name>
</gene>
<name>A0A7X0JV76_9GAMM</name>
<dbReference type="EMBL" id="JACHHT010000002">
    <property type="protein sequence ID" value="MBB6522757.1"/>
    <property type="molecule type" value="Genomic_DNA"/>
</dbReference>
<reference evidence="1 2" key="1">
    <citation type="submission" date="2020-08" db="EMBL/GenBank/DDBJ databases">
        <title>Genomic Encyclopedia of Type Strains, Phase IV (KMG-IV): sequencing the most valuable type-strain genomes for metagenomic binning, comparative biology and taxonomic classification.</title>
        <authorList>
            <person name="Goeker M."/>
        </authorList>
    </citation>
    <scope>NUCLEOTIDE SEQUENCE [LARGE SCALE GENOMIC DNA]</scope>
    <source>
        <strain evidence="1 2">DSM 22368</strain>
    </source>
</reference>
<keyword evidence="2" id="KW-1185">Reference proteome</keyword>
<comment type="caution">
    <text evidence="1">The sequence shown here is derived from an EMBL/GenBank/DDBJ whole genome shotgun (WGS) entry which is preliminary data.</text>
</comment>
<proteinExistence type="predicted"/>
<evidence type="ECO:0000313" key="2">
    <source>
        <dbReference type="Proteomes" id="UP000528457"/>
    </source>
</evidence>
<dbReference type="AlphaFoldDB" id="A0A7X0JV76"/>
<sequence>MLVTSIVFPVVFTLLGLIAKDDLSNSFSN</sequence>
<organism evidence="1 2">
    <name type="scientific">Pseudoteredinibacter isoporae</name>
    <dbReference type="NCBI Taxonomy" id="570281"/>
    <lineage>
        <taxon>Bacteria</taxon>
        <taxon>Pseudomonadati</taxon>
        <taxon>Pseudomonadota</taxon>
        <taxon>Gammaproteobacteria</taxon>
        <taxon>Cellvibrionales</taxon>
        <taxon>Cellvibrionaceae</taxon>
        <taxon>Pseudoteredinibacter</taxon>
    </lineage>
</organism>
<dbReference type="Proteomes" id="UP000528457">
    <property type="component" value="Unassembled WGS sequence"/>
</dbReference>
<accession>A0A7X0JV76</accession>
<dbReference type="InParanoid" id="A0A7X0JV76"/>
<protein>
    <submittedName>
        <fullName evidence="1">Uncharacterized protein</fullName>
    </submittedName>
</protein>